<organism evidence="1 2">
    <name type="scientific">Riccia fluitans</name>
    <dbReference type="NCBI Taxonomy" id="41844"/>
    <lineage>
        <taxon>Eukaryota</taxon>
        <taxon>Viridiplantae</taxon>
        <taxon>Streptophyta</taxon>
        <taxon>Embryophyta</taxon>
        <taxon>Marchantiophyta</taxon>
        <taxon>Marchantiopsida</taxon>
        <taxon>Marchantiidae</taxon>
        <taxon>Marchantiales</taxon>
        <taxon>Ricciaceae</taxon>
        <taxon>Riccia</taxon>
    </lineage>
</organism>
<dbReference type="Proteomes" id="UP001605036">
    <property type="component" value="Unassembled WGS sequence"/>
</dbReference>
<comment type="caution">
    <text evidence="1">The sequence shown here is derived from an EMBL/GenBank/DDBJ whole genome shotgun (WGS) entry which is preliminary data.</text>
</comment>
<sequence>MSLLLNEVFGIEAKGQCMDCQVRSRHVVDWFFAYDDVKQRYFVKDCTKPEWRPIVQVINTVLLTICKPKALSNQNIKYIINCFDGHYGTFDWCGLQLTNLQSEIMALKKFFGIALPPHRYFNTFLGIALTFIFLDKG</sequence>
<keyword evidence="2" id="KW-1185">Reference proteome</keyword>
<evidence type="ECO:0000313" key="1">
    <source>
        <dbReference type="EMBL" id="KAL2650905.1"/>
    </source>
</evidence>
<dbReference type="EMBL" id="JBHFFA010000001">
    <property type="protein sequence ID" value="KAL2650905.1"/>
    <property type="molecule type" value="Genomic_DNA"/>
</dbReference>
<evidence type="ECO:0000313" key="2">
    <source>
        <dbReference type="Proteomes" id="UP001605036"/>
    </source>
</evidence>
<protein>
    <submittedName>
        <fullName evidence="1">Uncharacterized protein</fullName>
    </submittedName>
</protein>
<accession>A0ABD1ZHV6</accession>
<gene>
    <name evidence="1" type="ORF">R1flu_019033</name>
</gene>
<reference evidence="1 2" key="1">
    <citation type="submission" date="2024-09" db="EMBL/GenBank/DDBJ databases">
        <title>Chromosome-scale assembly of Riccia fluitans.</title>
        <authorList>
            <person name="Paukszto L."/>
            <person name="Sawicki J."/>
            <person name="Karawczyk K."/>
            <person name="Piernik-Szablinska J."/>
            <person name="Szczecinska M."/>
            <person name="Mazdziarz M."/>
        </authorList>
    </citation>
    <scope>NUCLEOTIDE SEQUENCE [LARGE SCALE GENOMIC DNA]</scope>
    <source>
        <strain evidence="1">Rf_01</strain>
        <tissue evidence="1">Aerial parts of the thallus</tissue>
    </source>
</reference>
<dbReference type="AlphaFoldDB" id="A0ABD1ZHV6"/>
<proteinExistence type="predicted"/>
<name>A0ABD1ZHV6_9MARC</name>